<gene>
    <name evidence="1" type="ORF">MYAER_3742</name>
</gene>
<dbReference type="NCBIfam" id="TIGR04256">
    <property type="entry name" value="GxxExxY"/>
    <property type="match status" value="1"/>
</dbReference>
<protein>
    <recommendedName>
        <fullName evidence="3">NADH:ubiquinone oxidoreductase subunit 5 (Chain L)/Multisubunit Na+/H+ antiporter, MnhA subunit</fullName>
    </recommendedName>
</protein>
<dbReference type="PATRIC" id="fig|1641812.3.peg.3873"/>
<dbReference type="Pfam" id="PF13366">
    <property type="entry name" value="PDDEXK_3"/>
    <property type="match status" value="1"/>
</dbReference>
<sequence length="126" mass="14306">MDERANDLSKEIIGAAIAVHRELGPGLLESAYEACLEYELLDRGIAVERQVPQSVIYRGVKLDCGYRLDLLVENLVIVELKTVEQLTPIHEAQLLTYLKLRRLWLGLLINFNVPVLKQGIKRLVNN</sequence>
<organism evidence="1 2">
    <name type="scientific">Microcystis aeruginosa NIES-2549</name>
    <dbReference type="NCBI Taxonomy" id="1641812"/>
    <lineage>
        <taxon>Bacteria</taxon>
        <taxon>Bacillati</taxon>
        <taxon>Cyanobacteriota</taxon>
        <taxon>Cyanophyceae</taxon>
        <taxon>Oscillatoriophycideae</taxon>
        <taxon>Chroococcales</taxon>
        <taxon>Microcystaceae</taxon>
        <taxon>Microcystis</taxon>
    </lineage>
</organism>
<name>A0A0F6U6U4_MICAE</name>
<proteinExistence type="predicted"/>
<dbReference type="RefSeq" id="WP_002754172.1">
    <property type="nucleotide sequence ID" value="NZ_CP011304.1"/>
</dbReference>
<dbReference type="HOGENOM" id="CLU_134960_1_0_3"/>
<reference evidence="1 2" key="1">
    <citation type="journal article" date="2015" name="Genome Announc.">
        <title>Complete Genome Sequence of Microcystis aeruginosa NIES-2549, a Bloom-Forming Cyanobacterium from Lake Kasumigaura, Japan.</title>
        <authorList>
            <person name="Yamaguchi H."/>
            <person name="Suzuki S."/>
            <person name="Tanabe Y."/>
            <person name="Osana Y."/>
            <person name="Shimura Y."/>
            <person name="Ishida K."/>
            <person name="Kawachi M."/>
        </authorList>
    </citation>
    <scope>NUCLEOTIDE SEQUENCE [LARGE SCALE GENOMIC DNA]</scope>
    <source>
        <strain evidence="1 2">NIES-2549</strain>
    </source>
</reference>
<dbReference type="AlphaFoldDB" id="A0A0F6U6U4"/>
<evidence type="ECO:0000313" key="2">
    <source>
        <dbReference type="Proteomes" id="UP000034103"/>
    </source>
</evidence>
<dbReference type="InterPro" id="IPR026350">
    <property type="entry name" value="GxxExxY"/>
</dbReference>
<accession>A0A0F6U6U4</accession>
<dbReference type="Proteomes" id="UP000034103">
    <property type="component" value="Chromosome"/>
</dbReference>
<evidence type="ECO:0000313" key="1">
    <source>
        <dbReference type="EMBL" id="AKE66074.1"/>
    </source>
</evidence>
<evidence type="ECO:0008006" key="3">
    <source>
        <dbReference type="Google" id="ProtNLM"/>
    </source>
</evidence>
<dbReference type="EMBL" id="CP011304">
    <property type="protein sequence ID" value="AKE66074.1"/>
    <property type="molecule type" value="Genomic_DNA"/>
</dbReference>